<gene>
    <name evidence="3" type="ORF">L613_000500000410</name>
</gene>
<dbReference type="PANTHER" id="PTHR21666">
    <property type="entry name" value="PEPTIDASE-RELATED"/>
    <property type="match status" value="1"/>
</dbReference>
<reference evidence="3 4" key="1">
    <citation type="submission" date="2019-07" db="EMBL/GenBank/DDBJ databases">
        <title>Genome sequencing of lignin-degrading bacterial isolates.</title>
        <authorList>
            <person name="Gladden J."/>
        </authorList>
    </citation>
    <scope>NUCLEOTIDE SEQUENCE [LARGE SCALE GENOMIC DNA]</scope>
    <source>
        <strain evidence="3 4">J19</strain>
    </source>
</reference>
<keyword evidence="1" id="KW-0732">Signal</keyword>
<protein>
    <submittedName>
        <fullName evidence="3">Membrane proteins related to metalloendopeptidases</fullName>
    </submittedName>
</protein>
<dbReference type="OrthoDB" id="5489603at2"/>
<feature type="signal peptide" evidence="1">
    <location>
        <begin position="1"/>
        <end position="26"/>
    </location>
</feature>
<dbReference type="Pfam" id="PF01551">
    <property type="entry name" value="Peptidase_M23"/>
    <property type="match status" value="1"/>
</dbReference>
<name>A0A562D8D0_9GAMM</name>
<dbReference type="EMBL" id="VLJS01000080">
    <property type="protein sequence ID" value="TWH05976.1"/>
    <property type="molecule type" value="Genomic_DNA"/>
</dbReference>
<sequence>MEFRNILQSKWALALLGLVVVPAASARSSRTDPEPPPQFLAHPLYATRYTCTEHAAGDLGYLGDDLGQDCLVQEFVESDGRAFTRLYRNDGYSNADWYGWNQPVLSPCDCTVRRILLNPVTNEPGIAGKPPASMILLEAADGTQVVLGHIQDPVVREGEAVRAGQQLARVGNNGYSRNPHIHIGAWRDEQPLQIRWDQRRIASP</sequence>
<dbReference type="CDD" id="cd12797">
    <property type="entry name" value="M23_peptidase"/>
    <property type="match status" value="1"/>
</dbReference>
<keyword evidence="4" id="KW-1185">Reference proteome</keyword>
<feature type="chain" id="PRO_5022150288" evidence="1">
    <location>
        <begin position="27"/>
        <end position="204"/>
    </location>
</feature>
<organism evidence="3 4">
    <name type="scientific">Pseudoxanthomonas taiwanensis J19</name>
    <dbReference type="NCBI Taxonomy" id="935569"/>
    <lineage>
        <taxon>Bacteria</taxon>
        <taxon>Pseudomonadati</taxon>
        <taxon>Pseudomonadota</taxon>
        <taxon>Gammaproteobacteria</taxon>
        <taxon>Lysobacterales</taxon>
        <taxon>Lysobacteraceae</taxon>
        <taxon>Pseudoxanthomonas</taxon>
    </lineage>
</organism>
<dbReference type="InterPro" id="IPR011055">
    <property type="entry name" value="Dup_hybrid_motif"/>
</dbReference>
<evidence type="ECO:0000313" key="4">
    <source>
        <dbReference type="Proteomes" id="UP000321583"/>
    </source>
</evidence>
<proteinExistence type="predicted"/>
<evidence type="ECO:0000313" key="3">
    <source>
        <dbReference type="EMBL" id="TWH05976.1"/>
    </source>
</evidence>
<comment type="caution">
    <text evidence="3">The sequence shown here is derived from an EMBL/GenBank/DDBJ whole genome shotgun (WGS) entry which is preliminary data.</text>
</comment>
<dbReference type="AlphaFoldDB" id="A0A562D8D0"/>
<evidence type="ECO:0000259" key="2">
    <source>
        <dbReference type="Pfam" id="PF01551"/>
    </source>
</evidence>
<dbReference type="Proteomes" id="UP000321583">
    <property type="component" value="Unassembled WGS sequence"/>
</dbReference>
<dbReference type="GO" id="GO:0004222">
    <property type="term" value="F:metalloendopeptidase activity"/>
    <property type="evidence" value="ECO:0007669"/>
    <property type="project" value="TreeGrafter"/>
</dbReference>
<dbReference type="InterPro" id="IPR016047">
    <property type="entry name" value="M23ase_b-sheet_dom"/>
</dbReference>
<dbReference type="Gene3D" id="2.70.70.10">
    <property type="entry name" value="Glucose Permease (Domain IIA)"/>
    <property type="match status" value="1"/>
</dbReference>
<dbReference type="PANTHER" id="PTHR21666:SF270">
    <property type="entry name" value="MUREIN HYDROLASE ACTIVATOR ENVC"/>
    <property type="match status" value="1"/>
</dbReference>
<feature type="domain" description="M23ase beta-sheet core" evidence="2">
    <location>
        <begin position="102"/>
        <end position="192"/>
    </location>
</feature>
<dbReference type="InterPro" id="IPR050570">
    <property type="entry name" value="Cell_wall_metabolism_enzyme"/>
</dbReference>
<dbReference type="SUPFAM" id="SSF51261">
    <property type="entry name" value="Duplicated hybrid motif"/>
    <property type="match status" value="1"/>
</dbReference>
<accession>A0A562D8D0</accession>
<dbReference type="RefSeq" id="WP_125109028.1">
    <property type="nucleotide sequence ID" value="NZ_VLJS01000080.1"/>
</dbReference>
<evidence type="ECO:0000256" key="1">
    <source>
        <dbReference type="SAM" id="SignalP"/>
    </source>
</evidence>